<dbReference type="Proteomes" id="UP001186974">
    <property type="component" value="Unassembled WGS sequence"/>
</dbReference>
<accession>A0ACC3DRC3</accession>
<sequence>MSLLLSLPKELQMIILTFCNQSTKLALCGTCREISSAAVEALYETVDLSVHRAGALGRLRHPPEQAICLNFAHRHPRDLTASTWYRQRKLIRILNSKPQYGNHVRKLLWTILDESEEIITWITWDRPGCEEEEHWVKSAQEELGPCGANYEKV</sequence>
<evidence type="ECO:0000313" key="2">
    <source>
        <dbReference type="Proteomes" id="UP001186974"/>
    </source>
</evidence>
<gene>
    <name evidence="1" type="ORF">LTS18_005505</name>
</gene>
<keyword evidence="2" id="KW-1185">Reference proteome</keyword>
<name>A0ACC3DRC3_9PEZI</name>
<feature type="non-terminal residue" evidence="1">
    <location>
        <position position="153"/>
    </location>
</feature>
<evidence type="ECO:0000313" key="1">
    <source>
        <dbReference type="EMBL" id="KAK3079192.1"/>
    </source>
</evidence>
<proteinExistence type="predicted"/>
<dbReference type="EMBL" id="JAWDJW010001309">
    <property type="protein sequence ID" value="KAK3079192.1"/>
    <property type="molecule type" value="Genomic_DNA"/>
</dbReference>
<comment type="caution">
    <text evidence="1">The sequence shown here is derived from an EMBL/GenBank/DDBJ whole genome shotgun (WGS) entry which is preliminary data.</text>
</comment>
<reference evidence="1" key="1">
    <citation type="submission" date="2024-09" db="EMBL/GenBank/DDBJ databases">
        <title>Black Yeasts Isolated from many extreme environments.</title>
        <authorList>
            <person name="Coleine C."/>
            <person name="Stajich J.E."/>
            <person name="Selbmann L."/>
        </authorList>
    </citation>
    <scope>NUCLEOTIDE SEQUENCE</scope>
    <source>
        <strain evidence="1">CCFEE 5737</strain>
    </source>
</reference>
<protein>
    <submittedName>
        <fullName evidence="1">Uncharacterized protein</fullName>
    </submittedName>
</protein>
<organism evidence="1 2">
    <name type="scientific">Coniosporium uncinatum</name>
    <dbReference type="NCBI Taxonomy" id="93489"/>
    <lineage>
        <taxon>Eukaryota</taxon>
        <taxon>Fungi</taxon>
        <taxon>Dikarya</taxon>
        <taxon>Ascomycota</taxon>
        <taxon>Pezizomycotina</taxon>
        <taxon>Dothideomycetes</taxon>
        <taxon>Dothideomycetes incertae sedis</taxon>
        <taxon>Coniosporium</taxon>
    </lineage>
</organism>